<feature type="compositionally biased region" description="Basic and acidic residues" evidence="1">
    <location>
        <begin position="76"/>
        <end position="91"/>
    </location>
</feature>
<feature type="region of interest" description="Disordered" evidence="1">
    <location>
        <begin position="178"/>
        <end position="201"/>
    </location>
</feature>
<evidence type="ECO:0000313" key="3">
    <source>
        <dbReference type="Proteomes" id="UP000187429"/>
    </source>
</evidence>
<protein>
    <submittedName>
        <fullName evidence="2">Uncharacterized protein</fullName>
    </submittedName>
</protein>
<organism evidence="2 3">
    <name type="scientific">Smittium culicis</name>
    <dbReference type="NCBI Taxonomy" id="133412"/>
    <lineage>
        <taxon>Eukaryota</taxon>
        <taxon>Fungi</taxon>
        <taxon>Fungi incertae sedis</taxon>
        <taxon>Zoopagomycota</taxon>
        <taxon>Kickxellomycotina</taxon>
        <taxon>Harpellomycetes</taxon>
        <taxon>Harpellales</taxon>
        <taxon>Legeriomycetaceae</taxon>
        <taxon>Smittium</taxon>
    </lineage>
</organism>
<evidence type="ECO:0000313" key="2">
    <source>
        <dbReference type="EMBL" id="OMJ27053.1"/>
    </source>
</evidence>
<reference evidence="3" key="1">
    <citation type="submission" date="2017-01" db="EMBL/GenBank/DDBJ databases">
        <authorList>
            <person name="Wang Y."/>
            <person name="White M."/>
            <person name="Kvist S."/>
            <person name="Moncalvo J.-M."/>
        </authorList>
    </citation>
    <scope>NUCLEOTIDE SEQUENCE [LARGE SCALE GENOMIC DNA]</scope>
    <source>
        <strain evidence="3">ID-206-W2</strain>
    </source>
</reference>
<sequence length="236" mass="26037">MGRGYNIKKGAFGDEGLGDERFNDLDLHAEVPSFDSVEFVELLEDVKTALVNNIIAVPFDFFLGGRPHEARFGADVRERDDGGDDFGDRAGSEGFGGGEEGRVPVLALDNELLDLFEEAVRDGRVRAQDHGGAEALEKTGGAVVLDNIADDRAPWFRRLRVGRLLPRRYHAQRQRHALAHHARERADGEFRGRGQTHRSERDLAPLDEVVLDVLAQARVNVKVNVPVQALIDQVGG</sequence>
<feature type="region of interest" description="Disordered" evidence="1">
    <location>
        <begin position="76"/>
        <end position="100"/>
    </location>
</feature>
<accession>A0A1R1YJJ5</accession>
<evidence type="ECO:0000256" key="1">
    <source>
        <dbReference type="SAM" id="MobiDB-lite"/>
    </source>
</evidence>
<dbReference type="EMBL" id="LSSM01001204">
    <property type="protein sequence ID" value="OMJ27053.1"/>
    <property type="molecule type" value="Genomic_DNA"/>
</dbReference>
<feature type="compositionally biased region" description="Basic and acidic residues" evidence="1">
    <location>
        <begin position="184"/>
        <end position="201"/>
    </location>
</feature>
<comment type="caution">
    <text evidence="2">The sequence shown here is derived from an EMBL/GenBank/DDBJ whole genome shotgun (WGS) entry which is preliminary data.</text>
</comment>
<gene>
    <name evidence="2" type="ORF">AYI69_g3529</name>
</gene>
<dbReference type="AlphaFoldDB" id="A0A1R1YJJ5"/>
<keyword evidence="3" id="KW-1185">Reference proteome</keyword>
<proteinExistence type="predicted"/>
<name>A0A1R1YJJ5_9FUNG</name>
<dbReference type="Proteomes" id="UP000187429">
    <property type="component" value="Unassembled WGS sequence"/>
</dbReference>